<evidence type="ECO:0000256" key="4">
    <source>
        <dbReference type="PROSITE-ProRule" id="PRU00600"/>
    </source>
</evidence>
<dbReference type="GO" id="GO:0008270">
    <property type="term" value="F:zinc ion binding"/>
    <property type="evidence" value="ECO:0007669"/>
    <property type="project" value="UniProtKB-KW"/>
</dbReference>
<protein>
    <recommendedName>
        <fullName evidence="6">DBF4-type domain-containing protein</fullName>
    </recommendedName>
</protein>
<evidence type="ECO:0000313" key="7">
    <source>
        <dbReference type="EMBL" id="ORY43358.1"/>
    </source>
</evidence>
<sequence>MSNAPPPPPTQTTRKRRLEALGGDVEVAATAKRVAAPRTAATSTTATTATTTTTKGHPTLREISHFRFYFAGLSVRNKKECEAAVSKLNSKTALLFRKECLSHVIVHDDDLAVANRKLALQPKSGNPLADLTGPTRVLIAQARLWNIPIWPLSEFTTTFKRLFKDSAAQQQAAGINSKPAANGVSRQRSLQALVTKERLNAQRTNRGLDPSGSLRGFKELKGCFVLVEDAAQLHKPIGYREYNIDLAVNPDFQNTATSCAYGSWPIMYLEKKPNGSFLGNAFLPPDSEAEGDEDAESEEGDDENVEKQEVDNDVDDNNDGTTKTATKAKKKKTKKSIKSAARTEDQSDSGTDDNHSTTTNPDYDDMAEQEGEDEEDENMPGSGYIQQQQQMLGMNSAASGLNNTTSQRPVQEPTNPSKPVETLLKRVCSRNAVAAAATAAAVEAEAVPAEQQQHQQQADAQPPTRTKRRRQGPKGKDFYFRAGYCENCAEKYDHFIDHVNSTRHQAWATDHNNFGTIDTFIESVARKVKRVIPAWTVDESSDGEDEEDEEIDVVGCESEGDDGVVENEEEEVVEDSRDAGGAVIDEDNEKDDAQDDRGCTIDGNPEDQERDSIDHDTGNESPTHQQAEELSSFVMKTPAPKPSNQHRPSRLSLPLLPPAAPIFFNSGPAITSTQSESTQNANQKSATTFSSSSSLVASTASRNRQQQSVNKTPIQVHVPPSRKMPFLSSQLPLLSSQPPAADTAPKPVPASATAAGPMIFVVPNHVGEKILRKQIYAESSGVRSSARSNRVIVQETVIEGNVVVERLEGLTNTTVIYGDGFGKNDGEVCENAVEDVDVTPRRRRM</sequence>
<feature type="compositionally biased region" description="Acidic residues" evidence="5">
    <location>
        <begin position="584"/>
        <end position="594"/>
    </location>
</feature>
<dbReference type="GO" id="GO:0003676">
    <property type="term" value="F:nucleic acid binding"/>
    <property type="evidence" value="ECO:0007669"/>
    <property type="project" value="InterPro"/>
</dbReference>
<evidence type="ECO:0000256" key="2">
    <source>
        <dbReference type="ARBA" id="ARBA00022771"/>
    </source>
</evidence>
<dbReference type="Pfam" id="PF08630">
    <property type="entry name" value="Dfp1_Him1_M"/>
    <property type="match status" value="1"/>
</dbReference>
<feature type="compositionally biased region" description="Polar residues" evidence="5">
    <location>
        <begin position="384"/>
        <end position="417"/>
    </location>
</feature>
<feature type="compositionally biased region" description="Polar residues" evidence="5">
    <location>
        <begin position="668"/>
        <end position="684"/>
    </location>
</feature>
<accession>A0A1Y2C8K5</accession>
<dbReference type="EMBL" id="MCGO01000025">
    <property type="protein sequence ID" value="ORY43358.1"/>
    <property type="molecule type" value="Genomic_DNA"/>
</dbReference>
<proteinExistence type="predicted"/>
<evidence type="ECO:0000256" key="1">
    <source>
        <dbReference type="ARBA" id="ARBA00022723"/>
    </source>
</evidence>
<keyword evidence="1" id="KW-0479">Metal-binding</keyword>
<dbReference type="InterPro" id="IPR013939">
    <property type="entry name" value="Regulatory_Dfp1/Him1"/>
</dbReference>
<feature type="compositionally biased region" description="Acidic residues" evidence="5">
    <location>
        <begin position="362"/>
        <end position="378"/>
    </location>
</feature>
<dbReference type="STRING" id="329046.A0A1Y2C8K5"/>
<feature type="domain" description="DBF4-type" evidence="6">
    <location>
        <begin position="478"/>
        <end position="527"/>
    </location>
</feature>
<dbReference type="Proteomes" id="UP000193642">
    <property type="component" value="Unassembled WGS sequence"/>
</dbReference>
<feature type="compositionally biased region" description="Low complexity" evidence="5">
    <location>
        <begin position="445"/>
        <end position="463"/>
    </location>
</feature>
<dbReference type="PROSITE" id="PS51265">
    <property type="entry name" value="ZF_DBF4"/>
    <property type="match status" value="1"/>
</dbReference>
<dbReference type="GO" id="GO:0010571">
    <property type="term" value="P:positive regulation of nuclear cell cycle DNA replication"/>
    <property type="evidence" value="ECO:0007669"/>
    <property type="project" value="TreeGrafter"/>
</dbReference>
<dbReference type="GO" id="GO:1901987">
    <property type="term" value="P:regulation of cell cycle phase transition"/>
    <property type="evidence" value="ECO:0007669"/>
    <property type="project" value="TreeGrafter"/>
</dbReference>
<dbReference type="SMART" id="SM00586">
    <property type="entry name" value="ZnF_DBF"/>
    <property type="match status" value="1"/>
</dbReference>
<feature type="compositionally biased region" description="Low complexity" evidence="5">
    <location>
        <begin position="685"/>
        <end position="701"/>
    </location>
</feature>
<feature type="compositionally biased region" description="Low complexity" evidence="5">
    <location>
        <begin position="39"/>
        <end position="54"/>
    </location>
</feature>
<feature type="compositionally biased region" description="Acidic residues" evidence="5">
    <location>
        <begin position="287"/>
        <end position="304"/>
    </location>
</feature>
<dbReference type="GO" id="GO:0043539">
    <property type="term" value="F:protein serine/threonine kinase activator activity"/>
    <property type="evidence" value="ECO:0007669"/>
    <property type="project" value="TreeGrafter"/>
</dbReference>
<dbReference type="InterPro" id="IPR006572">
    <property type="entry name" value="Znf_DBF"/>
</dbReference>
<feature type="region of interest" description="Disordered" evidence="5">
    <location>
        <begin position="666"/>
        <end position="722"/>
    </location>
</feature>
<feature type="region of interest" description="Disordered" evidence="5">
    <location>
        <begin position="445"/>
        <end position="475"/>
    </location>
</feature>
<dbReference type="AlphaFoldDB" id="A0A1Y2C8K5"/>
<dbReference type="GO" id="GO:0031431">
    <property type="term" value="C:Dbf4-dependent protein kinase complex"/>
    <property type="evidence" value="ECO:0007669"/>
    <property type="project" value="TreeGrafter"/>
</dbReference>
<dbReference type="Pfam" id="PF07535">
    <property type="entry name" value="zf-DBF"/>
    <property type="match status" value="1"/>
</dbReference>
<evidence type="ECO:0000259" key="6">
    <source>
        <dbReference type="PROSITE" id="PS51265"/>
    </source>
</evidence>
<keyword evidence="3" id="KW-0862">Zinc</keyword>
<dbReference type="OrthoDB" id="21380at2759"/>
<evidence type="ECO:0000313" key="8">
    <source>
        <dbReference type="Proteomes" id="UP000193642"/>
    </source>
</evidence>
<evidence type="ECO:0000256" key="3">
    <source>
        <dbReference type="ARBA" id="ARBA00022833"/>
    </source>
</evidence>
<gene>
    <name evidence="7" type="ORF">BCR33DRAFT_717586</name>
</gene>
<dbReference type="InterPro" id="IPR051590">
    <property type="entry name" value="Replication_Regulatory_Kinase"/>
</dbReference>
<dbReference type="InterPro" id="IPR038545">
    <property type="entry name" value="Znf_DBF_sf"/>
</dbReference>
<keyword evidence="2 4" id="KW-0863">Zinc-finger</keyword>
<feature type="region of interest" description="Disordered" evidence="5">
    <location>
        <begin position="33"/>
        <end position="57"/>
    </location>
</feature>
<comment type="caution">
    <text evidence="7">The sequence shown here is derived from an EMBL/GenBank/DDBJ whole genome shotgun (WGS) entry which is preliminary data.</text>
</comment>
<feature type="compositionally biased region" description="Basic residues" evidence="5">
    <location>
        <begin position="326"/>
        <end position="337"/>
    </location>
</feature>
<dbReference type="Gene3D" id="6.10.250.3410">
    <property type="entry name" value="DBF zinc finger"/>
    <property type="match status" value="1"/>
</dbReference>
<feature type="compositionally biased region" description="Polar residues" evidence="5">
    <location>
        <begin position="702"/>
        <end position="713"/>
    </location>
</feature>
<dbReference type="FunFam" id="6.10.250.3410:FF:000001">
    <property type="entry name" value="Protein DBF4 homolog A"/>
    <property type="match status" value="1"/>
</dbReference>
<feature type="compositionally biased region" description="Acidic residues" evidence="5">
    <location>
        <begin position="539"/>
        <end position="573"/>
    </location>
</feature>
<name>A0A1Y2C8K5_9FUNG</name>
<feature type="region of interest" description="Disordered" evidence="5">
    <location>
        <begin position="279"/>
        <end position="419"/>
    </location>
</feature>
<evidence type="ECO:0000256" key="5">
    <source>
        <dbReference type="SAM" id="MobiDB-lite"/>
    </source>
</evidence>
<dbReference type="PANTHER" id="PTHR15375">
    <property type="entry name" value="ACTIVATOR OF S-PHASE KINASE-RELATED"/>
    <property type="match status" value="1"/>
</dbReference>
<dbReference type="PANTHER" id="PTHR15375:SF26">
    <property type="entry name" value="PROTEIN CHIFFON"/>
    <property type="match status" value="1"/>
</dbReference>
<reference evidence="7 8" key="1">
    <citation type="submission" date="2016-07" db="EMBL/GenBank/DDBJ databases">
        <title>Pervasive Adenine N6-methylation of Active Genes in Fungi.</title>
        <authorList>
            <consortium name="DOE Joint Genome Institute"/>
            <person name="Mondo S.J."/>
            <person name="Dannebaum R.O."/>
            <person name="Kuo R.C."/>
            <person name="Labutti K."/>
            <person name="Haridas S."/>
            <person name="Kuo A."/>
            <person name="Salamov A."/>
            <person name="Ahrendt S.R."/>
            <person name="Lipzen A."/>
            <person name="Sullivan W."/>
            <person name="Andreopoulos W.B."/>
            <person name="Clum A."/>
            <person name="Lindquist E."/>
            <person name="Daum C."/>
            <person name="Ramamoorthy G.K."/>
            <person name="Gryganskyi A."/>
            <person name="Culley D."/>
            <person name="Magnuson J.K."/>
            <person name="James T.Y."/>
            <person name="O'Malley M.A."/>
            <person name="Stajich J.E."/>
            <person name="Spatafora J.W."/>
            <person name="Visel A."/>
            <person name="Grigoriev I.V."/>
        </authorList>
    </citation>
    <scope>NUCLEOTIDE SEQUENCE [LARGE SCALE GENOMIC DNA]</scope>
    <source>
        <strain evidence="7 8">JEL800</strain>
    </source>
</reference>
<organism evidence="7 8">
    <name type="scientific">Rhizoclosmatium globosum</name>
    <dbReference type="NCBI Taxonomy" id="329046"/>
    <lineage>
        <taxon>Eukaryota</taxon>
        <taxon>Fungi</taxon>
        <taxon>Fungi incertae sedis</taxon>
        <taxon>Chytridiomycota</taxon>
        <taxon>Chytridiomycota incertae sedis</taxon>
        <taxon>Chytridiomycetes</taxon>
        <taxon>Chytridiales</taxon>
        <taxon>Chytriomycetaceae</taxon>
        <taxon>Rhizoclosmatium</taxon>
    </lineage>
</organism>
<feature type="region of interest" description="Disordered" evidence="5">
    <location>
        <begin position="538"/>
        <end position="628"/>
    </location>
</feature>
<keyword evidence="8" id="KW-1185">Reference proteome</keyword>
<feature type="compositionally biased region" description="Polar residues" evidence="5">
    <location>
        <begin position="619"/>
        <end position="628"/>
    </location>
</feature>